<evidence type="ECO:0000259" key="6">
    <source>
        <dbReference type="PROSITE" id="PS50234"/>
    </source>
</evidence>
<reference evidence="7 8" key="1">
    <citation type="submission" date="2019-03" db="EMBL/GenBank/DDBJ databases">
        <title>Genomic Encyclopedia of Archaeal and Bacterial Type Strains, Phase II (KMG-II): from individual species to whole genera.</title>
        <authorList>
            <person name="Goeker M."/>
        </authorList>
    </citation>
    <scope>NUCLEOTIDE SEQUENCE [LARGE SCALE GENOMIC DNA]</scope>
    <source>
        <strain evidence="7 8">DSM 21537</strain>
    </source>
</reference>
<evidence type="ECO:0000256" key="3">
    <source>
        <dbReference type="ARBA" id="ARBA00022989"/>
    </source>
</evidence>
<dbReference type="CDD" id="cd01467">
    <property type="entry name" value="vWA_BatA_type"/>
    <property type="match status" value="1"/>
</dbReference>
<dbReference type="InterPro" id="IPR050768">
    <property type="entry name" value="UPF0353/GerABKA_families"/>
</dbReference>
<protein>
    <submittedName>
        <fullName evidence="7">Ca-activated chloride channel family protein</fullName>
    </submittedName>
</protein>
<comment type="caution">
    <text evidence="7">The sequence shown here is derived from an EMBL/GenBank/DDBJ whole genome shotgun (WGS) entry which is preliminary data.</text>
</comment>
<sequence>MGKNQKGYGIVMFEQFQRPYLLFLIIPLILVALYQWKTEKIGAVLLIQSDRFQKQKSFFSTKFRFILLSLSEVLFYIAGIFLVIAAAGPGERYKLTPDSTNGIDIMIALDISGSMVNSYDFLPKNRLTVSKELLREFIQKRLYDRIGIVVFAGAAYLQSPLSSDRFALDELIIETSDEDINEQGTAIGDALVLSTYRLKDSKAKSKIIILLTDGVSNTGKLDPETASYAAKTFGIKVYSIGIGKEQGQYEVNYESLESISTGTKGRFFRAESPEILQEVLNEINGLETVELPSKPMEIHETHFPSALSIFFILLGVAGLLILYPLTEKL</sequence>
<feature type="domain" description="VWFA" evidence="6">
    <location>
        <begin position="104"/>
        <end position="283"/>
    </location>
</feature>
<proteinExistence type="predicted"/>
<keyword evidence="1" id="KW-1003">Cell membrane</keyword>
<dbReference type="SMART" id="SM00327">
    <property type="entry name" value="VWA"/>
    <property type="match status" value="1"/>
</dbReference>
<dbReference type="Pfam" id="PF00092">
    <property type="entry name" value="VWA"/>
    <property type="match status" value="1"/>
</dbReference>
<dbReference type="STRING" id="1193051.LEP1GSC017_0250"/>
<dbReference type="PROSITE" id="PS50234">
    <property type="entry name" value="VWFA"/>
    <property type="match status" value="1"/>
</dbReference>
<dbReference type="InterPro" id="IPR002035">
    <property type="entry name" value="VWF_A"/>
</dbReference>
<keyword evidence="4 5" id="KW-0472">Membrane</keyword>
<evidence type="ECO:0000256" key="5">
    <source>
        <dbReference type="SAM" id="Phobius"/>
    </source>
</evidence>
<feature type="transmembrane region" description="Helical" evidence="5">
    <location>
        <begin position="65"/>
        <end position="85"/>
    </location>
</feature>
<feature type="transmembrane region" description="Helical" evidence="5">
    <location>
        <begin position="20"/>
        <end position="36"/>
    </location>
</feature>
<dbReference type="AlphaFoldDB" id="A0A4R8MT57"/>
<feature type="transmembrane region" description="Helical" evidence="5">
    <location>
        <begin position="303"/>
        <end position="325"/>
    </location>
</feature>
<evidence type="ECO:0000256" key="1">
    <source>
        <dbReference type="ARBA" id="ARBA00022475"/>
    </source>
</evidence>
<keyword evidence="8" id="KW-1185">Reference proteome</keyword>
<keyword evidence="3 5" id="KW-1133">Transmembrane helix</keyword>
<evidence type="ECO:0000256" key="4">
    <source>
        <dbReference type="ARBA" id="ARBA00023136"/>
    </source>
</evidence>
<dbReference type="PANTHER" id="PTHR22550">
    <property type="entry name" value="SPORE GERMINATION PROTEIN"/>
    <property type="match status" value="1"/>
</dbReference>
<evidence type="ECO:0000313" key="7">
    <source>
        <dbReference type="EMBL" id="TDY68500.1"/>
    </source>
</evidence>
<dbReference type="InterPro" id="IPR033881">
    <property type="entry name" value="vWA_BatA_type"/>
</dbReference>
<name>A0A4R8MT57_LEPME</name>
<keyword evidence="2 5" id="KW-0812">Transmembrane</keyword>
<dbReference type="PANTHER" id="PTHR22550:SF5">
    <property type="entry name" value="LEUCINE ZIPPER PROTEIN 4"/>
    <property type="match status" value="1"/>
</dbReference>
<accession>A0A4R8MT57</accession>
<dbReference type="EMBL" id="SORO01000002">
    <property type="protein sequence ID" value="TDY68500.1"/>
    <property type="molecule type" value="Genomic_DNA"/>
</dbReference>
<evidence type="ECO:0000313" key="8">
    <source>
        <dbReference type="Proteomes" id="UP000294684"/>
    </source>
</evidence>
<evidence type="ECO:0000256" key="2">
    <source>
        <dbReference type="ARBA" id="ARBA00022692"/>
    </source>
</evidence>
<dbReference type="Proteomes" id="UP000294684">
    <property type="component" value="Unassembled WGS sequence"/>
</dbReference>
<dbReference type="SUPFAM" id="SSF53300">
    <property type="entry name" value="vWA-like"/>
    <property type="match status" value="1"/>
</dbReference>
<dbReference type="NCBIfam" id="NF047508">
    <property type="entry name" value="VWA_BatA_Lepto"/>
    <property type="match status" value="1"/>
</dbReference>
<organism evidence="7 8">
    <name type="scientific">Leptospira meyeri</name>
    <dbReference type="NCBI Taxonomy" id="29508"/>
    <lineage>
        <taxon>Bacteria</taxon>
        <taxon>Pseudomonadati</taxon>
        <taxon>Spirochaetota</taxon>
        <taxon>Spirochaetia</taxon>
        <taxon>Leptospirales</taxon>
        <taxon>Leptospiraceae</taxon>
        <taxon>Leptospira</taxon>
    </lineage>
</organism>
<dbReference type="InterPro" id="IPR036465">
    <property type="entry name" value="vWFA_dom_sf"/>
</dbReference>
<gene>
    <name evidence="7" type="ORF">CLV96_3014</name>
</gene>
<dbReference type="Gene3D" id="3.40.50.410">
    <property type="entry name" value="von Willebrand factor, type A domain"/>
    <property type="match status" value="1"/>
</dbReference>